<evidence type="ECO:0000313" key="12">
    <source>
        <dbReference type="EMBL" id="QGG94985.1"/>
    </source>
</evidence>
<organism evidence="12 13">
    <name type="scientific">Actinomarinicola tropica</name>
    <dbReference type="NCBI Taxonomy" id="2789776"/>
    <lineage>
        <taxon>Bacteria</taxon>
        <taxon>Bacillati</taxon>
        <taxon>Actinomycetota</taxon>
        <taxon>Acidimicrobiia</taxon>
        <taxon>Acidimicrobiales</taxon>
        <taxon>Iamiaceae</taxon>
        <taxon>Actinomarinicola</taxon>
    </lineage>
</organism>
<feature type="binding site" evidence="10">
    <location>
        <position position="173"/>
    </location>
    <ligand>
        <name>substrate</name>
    </ligand>
</feature>
<dbReference type="Pfam" id="PF00232">
    <property type="entry name" value="Glyco_hydro_1"/>
    <property type="match status" value="1"/>
</dbReference>
<dbReference type="InterPro" id="IPR017736">
    <property type="entry name" value="Glyco_hydro_1_beta-glucosidase"/>
</dbReference>
<sequence length="471" mass="51326">MTAADEPRPPIPTFPDGFLWGAATSSYQIEGGVDLDGRGPSIWDTFARRPGAIADGTDGSVAVEHRTRMRDDVRLMAELGLGAYRFSIAWPRVQPEGKGAVSTSGLDFYRDLVEALLEVGIVPVATLYHWDLPQALEDAGGWPARDTAGRFADYAEVVGDALGDRVARWSTVNEPWCSAMLGYAAGVHAPGRTDPAAAVAAAHHLLLGHGMGVDALRATVTAADPEIGITLNPYPVHPAGESELDRDAARRVDGIANRIWYDPILRGAYPEDVLDDLRAVSDLAHIRDGDLDVISRPIDAMGLNYYRRHHVRHRRGASASPSPWPGSPDVEAVDPGRPVTDLGWAIEPDGLTETLVDLWRDYDAPPLYVHENGAAFADVVGPDGIVHDADRIDFLDGHLRACAAAIDEGVDLRGYFAWSLLDNYEWAEGYRKRFGVVHVDYDTQVRTPKDSGRWYAEVLRTSREAARRSGG</sequence>
<dbReference type="GO" id="GO:0030245">
    <property type="term" value="P:cellulose catabolic process"/>
    <property type="evidence" value="ECO:0007669"/>
    <property type="project" value="UniProtKB-KW"/>
</dbReference>
<dbReference type="AlphaFoldDB" id="A0A5Q2RP55"/>
<keyword evidence="5" id="KW-0136">Cellulose degradation</keyword>
<evidence type="ECO:0000256" key="4">
    <source>
        <dbReference type="ARBA" id="ARBA00022801"/>
    </source>
</evidence>
<dbReference type="KEGG" id="atq:GH723_07615"/>
<accession>A0A5Q2RP55</accession>
<evidence type="ECO:0000256" key="7">
    <source>
        <dbReference type="ARBA" id="ARBA00023295"/>
    </source>
</evidence>
<evidence type="ECO:0000256" key="8">
    <source>
        <dbReference type="ARBA" id="ARBA00023326"/>
    </source>
</evidence>
<evidence type="ECO:0000313" key="13">
    <source>
        <dbReference type="Proteomes" id="UP000334019"/>
    </source>
</evidence>
<dbReference type="EMBL" id="CP045851">
    <property type="protein sequence ID" value="QGG94985.1"/>
    <property type="molecule type" value="Genomic_DNA"/>
</dbReference>
<dbReference type="PROSITE" id="PS00653">
    <property type="entry name" value="GLYCOSYL_HYDROL_F1_2"/>
    <property type="match status" value="1"/>
</dbReference>
<dbReference type="PANTHER" id="PTHR10353">
    <property type="entry name" value="GLYCOSYL HYDROLASE"/>
    <property type="match status" value="1"/>
</dbReference>
<reference evidence="12 13" key="1">
    <citation type="submission" date="2019-11" db="EMBL/GenBank/DDBJ databases">
        <authorList>
            <person name="He Y."/>
        </authorList>
    </citation>
    <scope>NUCLEOTIDE SEQUENCE [LARGE SCALE GENOMIC DNA]</scope>
    <source>
        <strain evidence="12 13">SCSIO 58843</strain>
    </source>
</reference>
<evidence type="ECO:0000256" key="9">
    <source>
        <dbReference type="PIRSR" id="PIRSR617736-1"/>
    </source>
</evidence>
<proteinExistence type="inferred from homology"/>
<keyword evidence="4 11" id="KW-0378">Hydrolase</keyword>
<dbReference type="SUPFAM" id="SSF51445">
    <property type="entry name" value="(Trans)glycosidases"/>
    <property type="match status" value="1"/>
</dbReference>
<feature type="active site" description="Nucleophile" evidence="9">
    <location>
        <position position="371"/>
    </location>
</feature>
<evidence type="ECO:0000256" key="2">
    <source>
        <dbReference type="ARBA" id="ARBA00010838"/>
    </source>
</evidence>
<dbReference type="GO" id="GO:0005829">
    <property type="term" value="C:cytosol"/>
    <property type="evidence" value="ECO:0007669"/>
    <property type="project" value="TreeGrafter"/>
</dbReference>
<feature type="binding site" evidence="10">
    <location>
        <position position="28"/>
    </location>
    <ligand>
        <name>substrate</name>
    </ligand>
</feature>
<evidence type="ECO:0000256" key="3">
    <source>
        <dbReference type="ARBA" id="ARBA00012744"/>
    </source>
</evidence>
<name>A0A5Q2RP55_9ACTN</name>
<dbReference type="FunFam" id="3.20.20.80:FF:000004">
    <property type="entry name" value="Beta-glucosidase 6-phospho-beta-glucosidase"/>
    <property type="match status" value="1"/>
</dbReference>
<evidence type="ECO:0000256" key="5">
    <source>
        <dbReference type="ARBA" id="ARBA00023001"/>
    </source>
</evidence>
<dbReference type="NCBIfam" id="TIGR03356">
    <property type="entry name" value="BGL"/>
    <property type="match status" value="1"/>
</dbReference>
<evidence type="ECO:0000256" key="11">
    <source>
        <dbReference type="RuleBase" id="RU361175"/>
    </source>
</evidence>
<dbReference type="Proteomes" id="UP000334019">
    <property type="component" value="Chromosome"/>
</dbReference>
<feature type="binding site" evidence="10">
    <location>
        <begin position="425"/>
        <end position="426"/>
    </location>
    <ligand>
        <name>substrate</name>
    </ligand>
</feature>
<dbReference type="Gene3D" id="3.20.20.80">
    <property type="entry name" value="Glycosidases"/>
    <property type="match status" value="1"/>
</dbReference>
<keyword evidence="7 11" id="KW-0326">Glycosidase</keyword>
<comment type="catalytic activity">
    <reaction evidence="1 11">
        <text>Hydrolysis of terminal, non-reducing beta-D-glucosyl residues with release of beta-D-glucose.</text>
        <dbReference type="EC" id="3.2.1.21"/>
    </reaction>
</comment>
<keyword evidence="8" id="KW-0624">Polysaccharide degradation</keyword>
<dbReference type="GO" id="GO:0008422">
    <property type="term" value="F:beta-glucosidase activity"/>
    <property type="evidence" value="ECO:0007669"/>
    <property type="project" value="UniProtKB-EC"/>
</dbReference>
<dbReference type="EC" id="3.2.1.21" evidence="3 11"/>
<evidence type="ECO:0000256" key="10">
    <source>
        <dbReference type="PIRSR" id="PIRSR617736-2"/>
    </source>
</evidence>
<evidence type="ECO:0000256" key="6">
    <source>
        <dbReference type="ARBA" id="ARBA00023277"/>
    </source>
</evidence>
<feature type="binding site" evidence="10">
    <location>
        <position position="418"/>
    </location>
    <ligand>
        <name>substrate</name>
    </ligand>
</feature>
<keyword evidence="13" id="KW-1185">Reference proteome</keyword>
<dbReference type="InterPro" id="IPR017853">
    <property type="entry name" value="GH"/>
</dbReference>
<feature type="binding site" evidence="10">
    <location>
        <position position="306"/>
    </location>
    <ligand>
        <name>substrate</name>
    </ligand>
</feature>
<dbReference type="InterPro" id="IPR001360">
    <property type="entry name" value="Glyco_hydro_1"/>
</dbReference>
<protein>
    <recommendedName>
        <fullName evidence="3 11">Beta-glucosidase</fullName>
        <ecNumber evidence="3 11">3.2.1.21</ecNumber>
    </recommendedName>
</protein>
<dbReference type="PRINTS" id="PR00131">
    <property type="entry name" value="GLHYDRLASE1"/>
</dbReference>
<comment type="similarity">
    <text evidence="2 11">Belongs to the glycosyl hydrolase 1 family.</text>
</comment>
<feature type="binding site" evidence="10">
    <location>
        <position position="129"/>
    </location>
    <ligand>
        <name>substrate</name>
    </ligand>
</feature>
<feature type="active site" description="Proton donor" evidence="9">
    <location>
        <position position="174"/>
    </location>
</feature>
<dbReference type="PANTHER" id="PTHR10353:SF36">
    <property type="entry name" value="LP05116P"/>
    <property type="match status" value="1"/>
</dbReference>
<gene>
    <name evidence="12" type="ORF">GH723_07615</name>
</gene>
<evidence type="ECO:0000256" key="1">
    <source>
        <dbReference type="ARBA" id="ARBA00000448"/>
    </source>
</evidence>
<dbReference type="InterPro" id="IPR033132">
    <property type="entry name" value="GH_1_N_CS"/>
</dbReference>
<keyword evidence="6" id="KW-0119">Carbohydrate metabolism</keyword>
<dbReference type="RefSeq" id="WP_153759093.1">
    <property type="nucleotide sequence ID" value="NZ_CP045851.1"/>
</dbReference>